<dbReference type="RefSeq" id="XP_033672295.1">
    <property type="nucleotide sequence ID" value="XM_033811652.1"/>
</dbReference>
<dbReference type="PANTHER" id="PTHR46825:SF14">
    <property type="entry name" value="BETA-LACTAMASE-RELATED DOMAIN-CONTAINING PROTEIN"/>
    <property type="match status" value="1"/>
</dbReference>
<organism evidence="3 4">
    <name type="scientific">Zasmidium cellare ATCC 36951</name>
    <dbReference type="NCBI Taxonomy" id="1080233"/>
    <lineage>
        <taxon>Eukaryota</taxon>
        <taxon>Fungi</taxon>
        <taxon>Dikarya</taxon>
        <taxon>Ascomycota</taxon>
        <taxon>Pezizomycotina</taxon>
        <taxon>Dothideomycetes</taxon>
        <taxon>Dothideomycetidae</taxon>
        <taxon>Mycosphaerellales</taxon>
        <taxon>Mycosphaerellaceae</taxon>
        <taxon>Zasmidium</taxon>
    </lineage>
</organism>
<protein>
    <recommendedName>
        <fullName evidence="2">Beta-lactamase-related domain-containing protein</fullName>
    </recommendedName>
</protein>
<dbReference type="Proteomes" id="UP000799537">
    <property type="component" value="Unassembled WGS sequence"/>
</dbReference>
<evidence type="ECO:0000313" key="4">
    <source>
        <dbReference type="Proteomes" id="UP000799537"/>
    </source>
</evidence>
<feature type="domain" description="Beta-lactamase-related" evidence="2">
    <location>
        <begin position="19"/>
        <end position="354"/>
    </location>
</feature>
<reference evidence="3" key="1">
    <citation type="journal article" date="2020" name="Stud. Mycol.">
        <title>101 Dothideomycetes genomes: a test case for predicting lifestyles and emergence of pathogens.</title>
        <authorList>
            <person name="Haridas S."/>
            <person name="Albert R."/>
            <person name="Binder M."/>
            <person name="Bloem J."/>
            <person name="Labutti K."/>
            <person name="Salamov A."/>
            <person name="Andreopoulos B."/>
            <person name="Baker S."/>
            <person name="Barry K."/>
            <person name="Bills G."/>
            <person name="Bluhm B."/>
            <person name="Cannon C."/>
            <person name="Castanera R."/>
            <person name="Culley D."/>
            <person name="Daum C."/>
            <person name="Ezra D."/>
            <person name="Gonzalez J."/>
            <person name="Henrissat B."/>
            <person name="Kuo A."/>
            <person name="Liang C."/>
            <person name="Lipzen A."/>
            <person name="Lutzoni F."/>
            <person name="Magnuson J."/>
            <person name="Mondo S."/>
            <person name="Nolan M."/>
            <person name="Ohm R."/>
            <person name="Pangilinan J."/>
            <person name="Park H.-J."/>
            <person name="Ramirez L."/>
            <person name="Alfaro M."/>
            <person name="Sun H."/>
            <person name="Tritt A."/>
            <person name="Yoshinaga Y."/>
            <person name="Zwiers L.-H."/>
            <person name="Turgeon B."/>
            <person name="Goodwin S."/>
            <person name="Spatafora J."/>
            <person name="Crous P."/>
            <person name="Grigoriev I."/>
        </authorList>
    </citation>
    <scope>NUCLEOTIDE SEQUENCE</scope>
    <source>
        <strain evidence="3">ATCC 36951</strain>
    </source>
</reference>
<accession>A0A6A6D181</accession>
<gene>
    <name evidence="3" type="ORF">M409DRAFT_50852</name>
</gene>
<dbReference type="InterPro" id="IPR001466">
    <property type="entry name" value="Beta-lactam-related"/>
</dbReference>
<sequence length="577" mass="65086">MRARENFTRKLETALDGIAELNTLYGAPSTSIGVLHHGRVLLSRSIGNRDGDPGHPADDSSVYLIGSLSKALVAAAVGILVDEGKLSWFDKVSEHLPGFDPIGDPSIAREADFIDLLRHSSGLGNPVVRVIGPFGTIVSSEEKFMDLVNATQTTNEHGNQRFNREFEYSNINYAIVALVIERITSLRFADFVQKRLLDPLGMKQTLVTKRGVNSVHDMLIWSAAWLSAQSEERMSSACLDVLKGVAKNPLRQVDRIFKPAWQLSIEQRTNKPSTYCLGWLRSTMPTSDVNWGSLNKRTMEDDTYLDYILGTESRERVMTKHTGIAYNTTSTMFLFPETNSAVIAMANGRRRGDASDFAAQIMIQELFDLQPYVDILARAKIETERGAVYRHNIVMAEWLKNRDVTGLERLKDYVGVYTTQGTELHVNLDRKINRLVLHFNNRSDKPVHLEYYNKDTYCFFPTTIDEHFSKGFFDFDNYLVGLLQFTRDDARSVSGLFWTWEIESKPIWYKREDILRARSPETSPNISPKVGAGRTAPLMPNNVIVAKGIMANNPKSGLLWSEVLKMSSTSAMRRVRA</sequence>
<dbReference type="EMBL" id="ML993583">
    <property type="protein sequence ID" value="KAF2171406.1"/>
    <property type="molecule type" value="Genomic_DNA"/>
</dbReference>
<evidence type="ECO:0000256" key="1">
    <source>
        <dbReference type="ARBA" id="ARBA00038215"/>
    </source>
</evidence>
<name>A0A6A6D181_ZASCE</name>
<dbReference type="InterPro" id="IPR012338">
    <property type="entry name" value="Beta-lactam/transpept-like"/>
</dbReference>
<keyword evidence="4" id="KW-1185">Reference proteome</keyword>
<dbReference type="OrthoDB" id="5946976at2759"/>
<dbReference type="InterPro" id="IPR050491">
    <property type="entry name" value="AmpC-like"/>
</dbReference>
<dbReference type="GeneID" id="54564924"/>
<proteinExistence type="inferred from homology"/>
<dbReference type="PANTHER" id="PTHR46825">
    <property type="entry name" value="D-ALANYL-D-ALANINE-CARBOXYPEPTIDASE/ENDOPEPTIDASE AMPH"/>
    <property type="match status" value="1"/>
</dbReference>
<comment type="similarity">
    <text evidence="1">Belongs to the peptidase S12 family.</text>
</comment>
<dbReference type="AlphaFoldDB" id="A0A6A6D181"/>
<evidence type="ECO:0000259" key="2">
    <source>
        <dbReference type="Pfam" id="PF00144"/>
    </source>
</evidence>
<dbReference type="Gene3D" id="3.40.710.10">
    <property type="entry name" value="DD-peptidase/beta-lactamase superfamily"/>
    <property type="match status" value="1"/>
</dbReference>
<dbReference type="SUPFAM" id="SSF56601">
    <property type="entry name" value="beta-lactamase/transpeptidase-like"/>
    <property type="match status" value="1"/>
</dbReference>
<evidence type="ECO:0000313" key="3">
    <source>
        <dbReference type="EMBL" id="KAF2171406.1"/>
    </source>
</evidence>
<dbReference type="Pfam" id="PF00144">
    <property type="entry name" value="Beta-lactamase"/>
    <property type="match status" value="1"/>
</dbReference>